<gene>
    <name evidence="10" type="ORF">EVOR1521_LOCUS24779</name>
</gene>
<feature type="transmembrane region" description="Helical" evidence="9">
    <location>
        <begin position="448"/>
        <end position="470"/>
    </location>
</feature>
<dbReference type="Proteomes" id="UP001178507">
    <property type="component" value="Unassembled WGS sequence"/>
</dbReference>
<comment type="subcellular location">
    <subcellularLocation>
        <location evidence="1">Membrane</location>
        <topology evidence="1">Multi-pass membrane protein</topology>
    </subcellularLocation>
</comment>
<evidence type="ECO:0000256" key="4">
    <source>
        <dbReference type="ARBA" id="ARBA00022737"/>
    </source>
</evidence>
<dbReference type="GO" id="GO:0016020">
    <property type="term" value="C:membrane"/>
    <property type="evidence" value="ECO:0007669"/>
    <property type="project" value="UniProtKB-SubCell"/>
</dbReference>
<evidence type="ECO:0008006" key="12">
    <source>
        <dbReference type="Google" id="ProtNLM"/>
    </source>
</evidence>
<feature type="transmembrane region" description="Helical" evidence="9">
    <location>
        <begin position="158"/>
        <end position="181"/>
    </location>
</feature>
<dbReference type="Pfam" id="PF00654">
    <property type="entry name" value="Voltage_CLC"/>
    <property type="match status" value="1"/>
</dbReference>
<evidence type="ECO:0000256" key="6">
    <source>
        <dbReference type="ARBA" id="ARBA00023065"/>
    </source>
</evidence>
<dbReference type="AlphaFoldDB" id="A0AA36J9S1"/>
<dbReference type="InterPro" id="IPR036509">
    <property type="entry name" value="Met_Sox_Rdtase_MsrA_sf"/>
</dbReference>
<evidence type="ECO:0000256" key="3">
    <source>
        <dbReference type="ARBA" id="ARBA00022692"/>
    </source>
</evidence>
<evidence type="ECO:0000256" key="5">
    <source>
        <dbReference type="ARBA" id="ARBA00022989"/>
    </source>
</evidence>
<dbReference type="InterPro" id="IPR046342">
    <property type="entry name" value="CBS_dom_sf"/>
</dbReference>
<dbReference type="EMBL" id="CAUJNA010003427">
    <property type="protein sequence ID" value="CAJ1401682.1"/>
    <property type="molecule type" value="Genomic_DNA"/>
</dbReference>
<evidence type="ECO:0000256" key="8">
    <source>
        <dbReference type="ARBA" id="ARBA00023214"/>
    </source>
</evidence>
<dbReference type="PRINTS" id="PR00762">
    <property type="entry name" value="CLCHANNEL"/>
</dbReference>
<dbReference type="Gene3D" id="1.10.3080.10">
    <property type="entry name" value="Clc chloride channel"/>
    <property type="match status" value="1"/>
</dbReference>
<feature type="transmembrane region" description="Helical" evidence="9">
    <location>
        <begin position="193"/>
        <end position="211"/>
    </location>
</feature>
<feature type="transmembrane region" description="Helical" evidence="9">
    <location>
        <begin position="248"/>
        <end position="268"/>
    </location>
</feature>
<dbReference type="InterPro" id="IPR014743">
    <property type="entry name" value="Cl-channel_core"/>
</dbReference>
<feature type="transmembrane region" description="Helical" evidence="9">
    <location>
        <begin position="17"/>
        <end position="37"/>
    </location>
</feature>
<evidence type="ECO:0000313" key="11">
    <source>
        <dbReference type="Proteomes" id="UP001178507"/>
    </source>
</evidence>
<name>A0AA36J9S1_9DINO</name>
<sequence>MAASCEDLERENQSVLFHFWVLLLSTALIASSLSFFIDGFTFFLRRLHLSWALPLDVALALAARLVAKTCVEAEGSGYPEMKAMLFGKVLFNYLSLRVLLCKAVALTLGVASGLPLGKDGPNVHIAACIAHALSPGYFHHLPQGHCGGSGARGAVPKLLLAACSVGLGATFSAPIGGVIFALELMLPQSYDALAYWGCFTASVVGAITYSAELTISANSCELLPLISSNVLPHEGAGEYPILRLLLDVVLGALCGLAAGAWVSCHSYVSGCFKRWRSTRRGTQQSVARFCDLFLVAAVTVMNNRMGYWLPLLAEPQPVLISTIFDKTLLDGPVLPEAVPAATASGKWALCLTFKWFTTVAALSLALPAGVVAPSLVIGGLLGRLFAQLLPDSLVEFLLYTGTPVTDLQRGAFLARLAMVGAGAFSAAVCRALALAVVVFETLALPNSVLPLICSALTAIFVANRVALSFFDASLWPSLSSIPAITYSYKSLVPAVKVMRVLRPIECLPQMATRSKLLQALATGRRYFPVLRYSNGAASSASVGFLRGTVSRENLLRVLELEDGPDSEWDLLASRFVAPENGEPLVETCPTCVTPCSTVKDVFLLLKLVDSDVIYVADRGQLLGAITLETILSEISTEIRAAADFPEVFYYAEDYHQQYLAKPGARPYCSAQPLQIPLPPFRQWAPAALREKFRPRLPESFWRRHGPKPHSVVRAPHAPIEWLREEL</sequence>
<evidence type="ECO:0000256" key="9">
    <source>
        <dbReference type="SAM" id="Phobius"/>
    </source>
</evidence>
<keyword evidence="8" id="KW-0868">Chloride</keyword>
<evidence type="ECO:0000256" key="1">
    <source>
        <dbReference type="ARBA" id="ARBA00004141"/>
    </source>
</evidence>
<evidence type="ECO:0000256" key="2">
    <source>
        <dbReference type="ARBA" id="ARBA00022448"/>
    </source>
</evidence>
<dbReference type="InterPro" id="IPR001807">
    <property type="entry name" value="ClC"/>
</dbReference>
<keyword evidence="3 9" id="KW-0812">Transmembrane</keyword>
<feature type="transmembrane region" description="Helical" evidence="9">
    <location>
        <begin position="355"/>
        <end position="381"/>
    </location>
</feature>
<proteinExistence type="predicted"/>
<keyword evidence="5 9" id="KW-1133">Transmembrane helix</keyword>
<dbReference type="GO" id="GO:0005247">
    <property type="term" value="F:voltage-gated chloride channel activity"/>
    <property type="evidence" value="ECO:0007669"/>
    <property type="project" value="TreeGrafter"/>
</dbReference>
<feature type="transmembrane region" description="Helical" evidence="9">
    <location>
        <begin position="416"/>
        <end position="442"/>
    </location>
</feature>
<evidence type="ECO:0000256" key="7">
    <source>
        <dbReference type="ARBA" id="ARBA00023136"/>
    </source>
</evidence>
<feature type="transmembrane region" description="Helical" evidence="9">
    <location>
        <begin position="90"/>
        <end position="111"/>
    </location>
</feature>
<dbReference type="PANTHER" id="PTHR45720:SF10">
    <property type="entry name" value="CHLORIDE CHANNEL PROTEIN 2"/>
    <property type="match status" value="1"/>
</dbReference>
<protein>
    <recommendedName>
        <fullName evidence="12">Chloride channel protein</fullName>
    </recommendedName>
</protein>
<evidence type="ECO:0000313" key="10">
    <source>
        <dbReference type="EMBL" id="CAJ1401682.1"/>
    </source>
</evidence>
<keyword evidence="11" id="KW-1185">Reference proteome</keyword>
<accession>A0AA36J9S1</accession>
<dbReference type="Gene3D" id="3.30.1060.10">
    <property type="entry name" value="Peptide methionine sulphoxide reductase MsrA"/>
    <property type="match status" value="1"/>
</dbReference>
<dbReference type="PANTHER" id="PTHR45720">
    <property type="entry name" value="CHLORIDE CHANNEL PROTEIN 2"/>
    <property type="match status" value="1"/>
</dbReference>
<organism evidence="10 11">
    <name type="scientific">Effrenium voratum</name>
    <dbReference type="NCBI Taxonomy" id="2562239"/>
    <lineage>
        <taxon>Eukaryota</taxon>
        <taxon>Sar</taxon>
        <taxon>Alveolata</taxon>
        <taxon>Dinophyceae</taxon>
        <taxon>Suessiales</taxon>
        <taxon>Symbiodiniaceae</taxon>
        <taxon>Effrenium</taxon>
    </lineage>
</organism>
<keyword evidence="7 9" id="KW-0472">Membrane</keyword>
<keyword evidence="4" id="KW-0677">Repeat</keyword>
<keyword evidence="6" id="KW-0406">Ion transport</keyword>
<reference evidence="10" key="1">
    <citation type="submission" date="2023-08" db="EMBL/GenBank/DDBJ databases">
        <authorList>
            <person name="Chen Y."/>
            <person name="Shah S."/>
            <person name="Dougan E. K."/>
            <person name="Thang M."/>
            <person name="Chan C."/>
        </authorList>
    </citation>
    <scope>NUCLEOTIDE SEQUENCE</scope>
</reference>
<dbReference type="SUPFAM" id="SSF81340">
    <property type="entry name" value="Clc chloride channel"/>
    <property type="match status" value="1"/>
</dbReference>
<comment type="caution">
    <text evidence="10">The sequence shown here is derived from an EMBL/GenBank/DDBJ whole genome shotgun (WGS) entry which is preliminary data.</text>
</comment>
<dbReference type="InterPro" id="IPR050970">
    <property type="entry name" value="Cl_channel_volt-gated"/>
</dbReference>
<dbReference type="GO" id="GO:0008113">
    <property type="term" value="F:peptide-methionine (S)-S-oxide reductase activity"/>
    <property type="evidence" value="ECO:0007669"/>
    <property type="project" value="InterPro"/>
</dbReference>
<keyword evidence="2" id="KW-0813">Transport</keyword>
<dbReference type="SUPFAM" id="SSF54631">
    <property type="entry name" value="CBS-domain pair"/>
    <property type="match status" value="1"/>
</dbReference>